<dbReference type="InterPro" id="IPR002347">
    <property type="entry name" value="SDR_fam"/>
</dbReference>
<gene>
    <name evidence="2" type="ORF">MINTM018_40840</name>
</gene>
<dbReference type="AlphaFoldDB" id="A0A7R7RPA2"/>
<reference evidence="2 3" key="1">
    <citation type="submission" date="2020-12" db="EMBL/GenBank/DDBJ databases">
        <title>Genome sequence of clinical Mycobacterium intracellulare strains.</title>
        <authorList>
            <person name="Tateishi Y."/>
            <person name="Matsumoto S."/>
            <person name="Fukushima Y."/>
            <person name="Nakajima C."/>
            <person name="Suzuki Y."/>
        </authorList>
    </citation>
    <scope>NUCLEOTIDE SEQUENCE [LARGE SCALE GENOMIC DNA]</scope>
    <source>
        <strain evidence="2 3">M018</strain>
    </source>
</reference>
<dbReference type="RefSeq" id="WP_009956600.1">
    <property type="nucleotide sequence ID" value="NZ_AP024244.1"/>
</dbReference>
<dbReference type="PRINTS" id="PR00080">
    <property type="entry name" value="SDRFAMILY"/>
</dbReference>
<dbReference type="Pfam" id="PF00106">
    <property type="entry name" value="adh_short"/>
    <property type="match status" value="1"/>
</dbReference>
<dbReference type="InterPro" id="IPR036291">
    <property type="entry name" value="NAD(P)-bd_dom_sf"/>
</dbReference>
<accession>A0A7R7RPA2</accession>
<evidence type="ECO:0000256" key="1">
    <source>
        <dbReference type="RuleBase" id="RU000363"/>
    </source>
</evidence>
<sequence>MGRDVIVVTGASSGFGRLSAEALALAGHRVYASMRDTDGRNASQVEAIGYFAKDNGVELRAVEMDVQSQTSVDAAIERIFQANGRIDVVVHNAGQMVFGPAEAFQPQQLAELYDVNVLSTQRVNRVILPHMRRQRQGLLVWVSSSSAAGGTPPYLAPYFAAKAAMDALAVAYARELARWGIETTIIVPGAFTSGTNHFARAGSPADEAVVDEYEGGPYAGFAARIREAFAAIVPPDADASTVAEAVVNVVQEPFGQRPFRVHIDPADDGAEVGFAVLDRLRAEMLHRIGMHDLLQPARLFQS</sequence>
<dbReference type="PANTHER" id="PTHR43976:SF9">
    <property type="entry name" value="OXIDOREDUCTASE"/>
    <property type="match status" value="1"/>
</dbReference>
<dbReference type="Gene3D" id="3.40.50.720">
    <property type="entry name" value="NAD(P)-binding Rossmann-like Domain"/>
    <property type="match status" value="1"/>
</dbReference>
<evidence type="ECO:0000313" key="3">
    <source>
        <dbReference type="Proteomes" id="UP000595205"/>
    </source>
</evidence>
<protein>
    <submittedName>
        <fullName evidence="2">Short-chain dehydrogenase/reductase</fullName>
    </submittedName>
</protein>
<dbReference type="Proteomes" id="UP000595205">
    <property type="component" value="Chromosome"/>
</dbReference>
<organism evidence="2 3">
    <name type="scientific">Mycobacterium intracellulare</name>
    <dbReference type="NCBI Taxonomy" id="1767"/>
    <lineage>
        <taxon>Bacteria</taxon>
        <taxon>Bacillati</taxon>
        <taxon>Actinomycetota</taxon>
        <taxon>Actinomycetes</taxon>
        <taxon>Mycobacteriales</taxon>
        <taxon>Mycobacteriaceae</taxon>
        <taxon>Mycobacterium</taxon>
        <taxon>Mycobacterium avium complex (MAC)</taxon>
    </lineage>
</organism>
<dbReference type="EMBL" id="AP024255">
    <property type="protein sequence ID" value="BCP01315.1"/>
    <property type="molecule type" value="Genomic_DNA"/>
</dbReference>
<dbReference type="PANTHER" id="PTHR43976">
    <property type="entry name" value="SHORT CHAIN DEHYDROGENASE"/>
    <property type="match status" value="1"/>
</dbReference>
<name>A0A7R7RPA2_MYCIT</name>
<dbReference type="CDD" id="cd05374">
    <property type="entry name" value="17beta-HSD-like_SDR_c"/>
    <property type="match status" value="1"/>
</dbReference>
<dbReference type="InterPro" id="IPR051911">
    <property type="entry name" value="SDR_oxidoreductase"/>
</dbReference>
<evidence type="ECO:0000313" key="2">
    <source>
        <dbReference type="EMBL" id="BCP01315.1"/>
    </source>
</evidence>
<dbReference type="SUPFAM" id="SSF51735">
    <property type="entry name" value="NAD(P)-binding Rossmann-fold domains"/>
    <property type="match status" value="1"/>
</dbReference>
<proteinExistence type="inferred from homology"/>
<comment type="similarity">
    <text evidence="1">Belongs to the short-chain dehydrogenases/reductases (SDR) family.</text>
</comment>
<dbReference type="PRINTS" id="PR00081">
    <property type="entry name" value="GDHRDH"/>
</dbReference>
<dbReference type="GeneID" id="77300534"/>